<keyword evidence="7 10" id="KW-1133">Transmembrane helix</keyword>
<proteinExistence type="inferred from homology"/>
<dbReference type="GO" id="GO:0000026">
    <property type="term" value="F:alpha-1,2-mannosyltransferase activity"/>
    <property type="evidence" value="ECO:0007669"/>
    <property type="project" value="TreeGrafter"/>
</dbReference>
<dbReference type="PANTHER" id="PTHR31646:SF1">
    <property type="entry name" value="ALPHA-1,2-MANNOSYLTRANSFERASE MNN2"/>
    <property type="match status" value="1"/>
</dbReference>
<dbReference type="GO" id="GO:0000139">
    <property type="term" value="C:Golgi membrane"/>
    <property type="evidence" value="ECO:0007669"/>
    <property type="project" value="UniProtKB-SubCell"/>
</dbReference>
<dbReference type="PANTHER" id="PTHR31646">
    <property type="entry name" value="ALPHA-1,2-MANNOSYLTRANSFERASE MNN2"/>
    <property type="match status" value="1"/>
</dbReference>
<evidence type="ECO:0000313" key="11">
    <source>
        <dbReference type="EMBL" id="KAG7193466.1"/>
    </source>
</evidence>
<feature type="transmembrane region" description="Helical" evidence="10">
    <location>
        <begin position="15"/>
        <end position="35"/>
    </location>
</feature>
<dbReference type="InterPro" id="IPR022751">
    <property type="entry name" value="Alpha_mannosyltransferase"/>
</dbReference>
<reference evidence="11" key="1">
    <citation type="submission" date="2021-03" db="EMBL/GenBank/DDBJ databases">
        <authorList>
            <person name="Palmer J.M."/>
        </authorList>
    </citation>
    <scope>NUCLEOTIDE SEQUENCE</scope>
    <source>
        <strain evidence="11">ARV_011</strain>
    </source>
</reference>
<evidence type="ECO:0000256" key="7">
    <source>
        <dbReference type="ARBA" id="ARBA00022989"/>
    </source>
</evidence>
<comment type="caution">
    <text evidence="11">The sequence shown here is derived from an EMBL/GenBank/DDBJ whole genome shotgun (WGS) entry which is preliminary data.</text>
</comment>
<dbReference type="GO" id="GO:0046354">
    <property type="term" value="P:mannan biosynthetic process"/>
    <property type="evidence" value="ECO:0007669"/>
    <property type="project" value="TreeGrafter"/>
</dbReference>
<sequence>MPLPINFSVMGVPRYVKIILLLFVLVLVGHLIWVLEDRPSLKDLVYSKLPFGKAEPSYVYETVTSFATKTETAIKTTVQTVNHVTTKTVDATFDAQFTGLSRAQLEAIREIKADATHNLISVTKDDKSETNLLARLSEYMDKKYGTKFDDSHPLKGVPLKLVKEKIVADFIKSNVLNIDELLVDHLEDRQTFYKWIVTDLLLPFKPDINAFEGDETGYALDGKGKYEKVESPKFSKNFLDIVKPSKEKIDNLKKHHKNLIAKLKRVQLPPKLLFRGSGIVIPSSGVILPGALVAIGQIRELGSKLPIEVILNNEGEYNKHICEDLLPLLNAECVVLEREIGKKLLDSLNLKKFQLKAITLLVSKFDHTLWLDADNAPLKNVDDYFDSDVYRDTKFVLWPDLMKSSISPIYYDIADIEIGERIHREGLKNGESLEEYSKLSNDEVAFYDLEGTVQGLSVESGQMMFSKVEHFRSIVLALYYNVFGDGLYYKLLYQGAWGWGDRDTFHTALLAMKETFFFSEFMAWHLGWMAGDELKDTTVVQHDPIQSYLFMKKWRQWLRKKGLDSRMKMSQNNDYTKKLKEDFMKDHPDLKIPDVAFLHIHNPKINPLKNTLLKDGVYDNRILGLPDAYKDYLGETDWELRLQSIAKFITCDMLDASYWTGIKRDPTEVCKVVTEFVDKLNKDTKYPEFGEVKLLNELFLPHDGT</sequence>
<gene>
    <name evidence="11" type="ORF">KQ657_000533</name>
</gene>
<evidence type="ECO:0000256" key="10">
    <source>
        <dbReference type="SAM" id="Phobius"/>
    </source>
</evidence>
<comment type="similarity">
    <text evidence="3">Belongs to the MNN1/MNT family.</text>
</comment>
<dbReference type="GeneID" id="66113907"/>
<evidence type="ECO:0000256" key="9">
    <source>
        <dbReference type="ARBA" id="ARBA00023136"/>
    </source>
</evidence>
<evidence type="ECO:0000256" key="4">
    <source>
        <dbReference type="ARBA" id="ARBA00022679"/>
    </source>
</evidence>
<evidence type="ECO:0000256" key="8">
    <source>
        <dbReference type="ARBA" id="ARBA00023034"/>
    </source>
</evidence>
<keyword evidence="8" id="KW-0333">Golgi apparatus</keyword>
<evidence type="ECO:0000256" key="1">
    <source>
        <dbReference type="ARBA" id="ARBA00004323"/>
    </source>
</evidence>
<keyword evidence="12" id="KW-1185">Reference proteome</keyword>
<accession>A0A9P7V8R3</accession>
<evidence type="ECO:0000256" key="3">
    <source>
        <dbReference type="ARBA" id="ARBA00009105"/>
    </source>
</evidence>
<evidence type="ECO:0000313" key="12">
    <source>
        <dbReference type="Proteomes" id="UP000790833"/>
    </source>
</evidence>
<dbReference type="InterPro" id="IPR029044">
    <property type="entry name" value="Nucleotide-diphossugar_trans"/>
</dbReference>
<dbReference type="Proteomes" id="UP000790833">
    <property type="component" value="Unassembled WGS sequence"/>
</dbReference>
<keyword evidence="9 10" id="KW-0472">Membrane</keyword>
<evidence type="ECO:0000256" key="2">
    <source>
        <dbReference type="ARBA" id="ARBA00004922"/>
    </source>
</evidence>
<protein>
    <recommendedName>
        <fullName evidence="13">Alpha-1,2-mannosyltransferase</fullName>
    </recommendedName>
</protein>
<keyword evidence="6" id="KW-0735">Signal-anchor</keyword>
<evidence type="ECO:0000256" key="5">
    <source>
        <dbReference type="ARBA" id="ARBA00022692"/>
    </source>
</evidence>
<dbReference type="EMBL" id="JAHMUF010000011">
    <property type="protein sequence ID" value="KAG7193466.1"/>
    <property type="molecule type" value="Genomic_DNA"/>
</dbReference>
<keyword evidence="5 10" id="KW-0812">Transmembrane</keyword>
<dbReference type="OrthoDB" id="4484309at2759"/>
<keyword evidence="4" id="KW-0808">Transferase</keyword>
<comment type="subcellular location">
    <subcellularLocation>
        <location evidence="1">Golgi apparatus membrane</location>
        <topology evidence="1">Single-pass type II membrane protein</topology>
    </subcellularLocation>
</comment>
<comment type="pathway">
    <text evidence="2">Protein modification; protein glycosylation.</text>
</comment>
<dbReference type="SUPFAM" id="SSF53448">
    <property type="entry name" value="Nucleotide-diphospho-sugar transferases"/>
    <property type="match status" value="1"/>
</dbReference>
<dbReference type="RefSeq" id="XP_043049014.1">
    <property type="nucleotide sequence ID" value="XM_043191371.1"/>
</dbReference>
<organism evidence="11 12">
    <name type="scientific">Scheffersomyces spartinae</name>
    <dbReference type="NCBI Taxonomy" id="45513"/>
    <lineage>
        <taxon>Eukaryota</taxon>
        <taxon>Fungi</taxon>
        <taxon>Dikarya</taxon>
        <taxon>Ascomycota</taxon>
        <taxon>Saccharomycotina</taxon>
        <taxon>Pichiomycetes</taxon>
        <taxon>Debaryomycetaceae</taxon>
        <taxon>Scheffersomyces</taxon>
    </lineage>
</organism>
<dbReference type="AlphaFoldDB" id="A0A9P7V8R3"/>
<name>A0A9P7V8R3_9ASCO</name>
<evidence type="ECO:0000256" key="6">
    <source>
        <dbReference type="ARBA" id="ARBA00022968"/>
    </source>
</evidence>
<dbReference type="Pfam" id="PF11051">
    <property type="entry name" value="Mannosyl_trans3"/>
    <property type="match status" value="1"/>
</dbReference>
<evidence type="ECO:0008006" key="13">
    <source>
        <dbReference type="Google" id="ProtNLM"/>
    </source>
</evidence>